<evidence type="ECO:0000313" key="2">
    <source>
        <dbReference type="EMBL" id="KQD08220.1"/>
    </source>
</evidence>
<keyword evidence="1" id="KW-0472">Membrane</keyword>
<accession>A0AB73F805</accession>
<dbReference type="EMBL" id="LLFE01000221">
    <property type="protein sequence ID" value="KQD08220.1"/>
    <property type="molecule type" value="Genomic_DNA"/>
</dbReference>
<dbReference type="RefSeq" id="WP_057063621.1">
    <property type="nucleotide sequence ID" value="NZ_LLFE01000221.1"/>
</dbReference>
<evidence type="ECO:0000313" key="3">
    <source>
        <dbReference type="Proteomes" id="UP000051322"/>
    </source>
</evidence>
<proteinExistence type="predicted"/>
<feature type="transmembrane region" description="Helical" evidence="1">
    <location>
        <begin position="30"/>
        <end position="48"/>
    </location>
</feature>
<reference evidence="2 3" key="1">
    <citation type="submission" date="2015-10" db="EMBL/GenBank/DDBJ databases">
        <title>The utility of whole genome sequencing in characterizing Acinetobacter epidemiology and analyzing hospital outbreaks.</title>
        <authorList>
            <person name="Ozer E.A."/>
            <person name="Fitzpatrick M.A."/>
            <person name="Hauser A.R."/>
        </authorList>
    </citation>
    <scope>NUCLEOTIDE SEQUENCE [LARGE SCALE GENOMIC DNA]</scope>
    <source>
        <strain evidence="2 3">ABBL059</strain>
    </source>
</reference>
<name>A0AB73F805_ACIBA</name>
<comment type="caution">
    <text evidence="2">The sequence shown here is derived from an EMBL/GenBank/DDBJ whole genome shotgun (WGS) entry which is preliminary data.</text>
</comment>
<organism evidence="2 3">
    <name type="scientific">Acinetobacter baumannii</name>
    <dbReference type="NCBI Taxonomy" id="470"/>
    <lineage>
        <taxon>Bacteria</taxon>
        <taxon>Pseudomonadati</taxon>
        <taxon>Pseudomonadota</taxon>
        <taxon>Gammaproteobacteria</taxon>
        <taxon>Moraxellales</taxon>
        <taxon>Moraxellaceae</taxon>
        <taxon>Acinetobacter</taxon>
        <taxon>Acinetobacter calcoaceticus/baumannii complex</taxon>
    </lineage>
</organism>
<gene>
    <name evidence="2" type="ORF">APD06_17245</name>
</gene>
<evidence type="ECO:0000256" key="1">
    <source>
        <dbReference type="SAM" id="Phobius"/>
    </source>
</evidence>
<keyword evidence="1" id="KW-1133">Transmembrane helix</keyword>
<dbReference type="AlphaFoldDB" id="A0AB73F805"/>
<keyword evidence="1" id="KW-0812">Transmembrane</keyword>
<protein>
    <submittedName>
        <fullName evidence="2">Uncharacterized protein</fullName>
    </submittedName>
</protein>
<dbReference type="Proteomes" id="UP000051322">
    <property type="component" value="Unassembled WGS sequence"/>
</dbReference>
<sequence length="99" mass="11465">MANVKTWEQTYIEFLVRLSKPINHDLPMGWSIWTIDFFMVILSFVSSLQTYRHSFHGMVADRTRLGKPSTKLTASAKLPCPIYHNKYSRSDIFGKKIVA</sequence>